<keyword evidence="3" id="KW-0963">Cytoplasm</keyword>
<keyword evidence="3" id="KW-0173">Coenzyme A biosynthesis</keyword>
<proteinExistence type="inferred from homology"/>
<dbReference type="GO" id="GO:0005737">
    <property type="term" value="C:cytoplasm"/>
    <property type="evidence" value="ECO:0007669"/>
    <property type="project" value="UniProtKB-SubCell"/>
</dbReference>
<dbReference type="CDD" id="cd02022">
    <property type="entry name" value="DPCK"/>
    <property type="match status" value="1"/>
</dbReference>
<dbReference type="KEGG" id="mpg:Theba_0469"/>
<keyword evidence="3 5" id="KW-0418">Kinase</keyword>
<dbReference type="GeneID" id="87106321"/>
<accession>I2F2P2</accession>
<dbReference type="PANTHER" id="PTHR10695">
    <property type="entry name" value="DEPHOSPHO-COA KINASE-RELATED"/>
    <property type="match status" value="1"/>
</dbReference>
<dbReference type="InterPro" id="IPR027417">
    <property type="entry name" value="P-loop_NTPase"/>
</dbReference>
<comment type="catalytic activity">
    <reaction evidence="3">
        <text>3'-dephospho-CoA + ATP = ADP + CoA + H(+)</text>
        <dbReference type="Rhea" id="RHEA:18245"/>
        <dbReference type="ChEBI" id="CHEBI:15378"/>
        <dbReference type="ChEBI" id="CHEBI:30616"/>
        <dbReference type="ChEBI" id="CHEBI:57287"/>
        <dbReference type="ChEBI" id="CHEBI:57328"/>
        <dbReference type="ChEBI" id="CHEBI:456216"/>
        <dbReference type="EC" id="2.7.1.24"/>
    </reaction>
</comment>
<dbReference type="EMBL" id="CP003532">
    <property type="protein sequence ID" value="AFK06195.1"/>
    <property type="molecule type" value="Genomic_DNA"/>
</dbReference>
<feature type="binding site" evidence="3">
    <location>
        <begin position="10"/>
        <end position="15"/>
    </location>
    <ligand>
        <name>ATP</name>
        <dbReference type="ChEBI" id="CHEBI:30616"/>
    </ligand>
</feature>
<dbReference type="AlphaFoldDB" id="I2F2P2"/>
<evidence type="ECO:0000256" key="4">
    <source>
        <dbReference type="NCBIfam" id="TIGR00152"/>
    </source>
</evidence>
<name>I2F2P2_9BACT</name>
<dbReference type="NCBIfam" id="TIGR00152">
    <property type="entry name" value="dephospho-CoA kinase"/>
    <property type="match status" value="1"/>
</dbReference>
<comment type="pathway">
    <text evidence="3">Cofactor biosynthesis; coenzyme A biosynthesis; CoA from (R)-pantothenate: step 5/5.</text>
</comment>
<evidence type="ECO:0000256" key="3">
    <source>
        <dbReference type="HAMAP-Rule" id="MF_00376"/>
    </source>
</evidence>
<dbReference type="UniPathway" id="UPA00241">
    <property type="reaction ID" value="UER00356"/>
</dbReference>
<dbReference type="HOGENOM" id="CLU_057180_1_1_0"/>
<reference evidence="5 6" key="1">
    <citation type="journal article" date="2012" name="Genome Biol. Evol.">
        <title>Genome Sequence of the Mesophilic Thermotogales Bacterium Mesotoga prima MesG1.Ag.4.2 Reveals the Largest Thermotogales Genome To Date.</title>
        <authorList>
            <person name="Zhaxybayeva O."/>
            <person name="Swithers K.S."/>
            <person name="Foght J."/>
            <person name="Green A.G."/>
            <person name="Bruce D."/>
            <person name="Detter C."/>
            <person name="Han S."/>
            <person name="Teshima H."/>
            <person name="Han J."/>
            <person name="Woyke T."/>
            <person name="Pitluck S."/>
            <person name="Nolan M."/>
            <person name="Ivanova N."/>
            <person name="Pati A."/>
            <person name="Land M.L."/>
            <person name="Dlutek M."/>
            <person name="Doolittle W.F."/>
            <person name="Noll K.M."/>
            <person name="Nesbo C.L."/>
        </authorList>
    </citation>
    <scope>NUCLEOTIDE SEQUENCE [LARGE SCALE GENOMIC DNA]</scope>
    <source>
        <strain evidence="6">mesG1.Ag.4.2</strain>
    </source>
</reference>
<dbReference type="EC" id="2.7.1.24" evidence="3 4"/>
<dbReference type="Pfam" id="PF01121">
    <property type="entry name" value="CoaE"/>
    <property type="match status" value="1"/>
</dbReference>
<dbReference type="HAMAP" id="MF_00376">
    <property type="entry name" value="Dephospho_CoA_kinase"/>
    <property type="match status" value="1"/>
</dbReference>
<sequence>MIVGLVGKAGSGKSTAAERLAKSKMELISLDKLGHDALREEQESLVNSFGRGILTCGNVDRKKLSRIVFENSDLLTKLNKIVHPVIKRKALEIVGKDFSDHYIFDGALIHEIGLAEYCDKIIWFECPNEIAIERLMKRGMSKSRAESILASQQYLDSIKESVDAVVTTLGSSEETFEKLRSILFEWGIVV</sequence>
<dbReference type="GO" id="GO:0015937">
    <property type="term" value="P:coenzyme A biosynthetic process"/>
    <property type="evidence" value="ECO:0007669"/>
    <property type="project" value="UniProtKB-UniRule"/>
</dbReference>
<evidence type="ECO:0000256" key="2">
    <source>
        <dbReference type="ARBA" id="ARBA00022840"/>
    </source>
</evidence>
<dbReference type="GO" id="GO:0005524">
    <property type="term" value="F:ATP binding"/>
    <property type="evidence" value="ECO:0007669"/>
    <property type="project" value="UniProtKB-UniRule"/>
</dbReference>
<evidence type="ECO:0000256" key="1">
    <source>
        <dbReference type="ARBA" id="ARBA00022741"/>
    </source>
</evidence>
<keyword evidence="1 3" id="KW-0547">Nucleotide-binding</keyword>
<dbReference type="GO" id="GO:0004140">
    <property type="term" value="F:dephospho-CoA kinase activity"/>
    <property type="evidence" value="ECO:0007669"/>
    <property type="project" value="UniProtKB-UniRule"/>
</dbReference>
<dbReference type="SUPFAM" id="SSF52540">
    <property type="entry name" value="P-loop containing nucleoside triphosphate hydrolases"/>
    <property type="match status" value="1"/>
</dbReference>
<gene>
    <name evidence="3" type="primary">coaE</name>
    <name evidence="5" type="ORF">Theba_0469</name>
</gene>
<protein>
    <recommendedName>
        <fullName evidence="3 4">Dephospho-CoA kinase</fullName>
        <ecNumber evidence="3 4">2.7.1.24</ecNumber>
    </recommendedName>
    <alternativeName>
        <fullName evidence="3">Dephosphocoenzyme A kinase</fullName>
    </alternativeName>
</protein>
<evidence type="ECO:0000313" key="6">
    <source>
        <dbReference type="Proteomes" id="UP000002881"/>
    </source>
</evidence>
<dbReference type="PROSITE" id="PS51219">
    <property type="entry name" value="DPCK"/>
    <property type="match status" value="1"/>
</dbReference>
<dbReference type="eggNOG" id="COG0237">
    <property type="taxonomic scope" value="Bacteria"/>
</dbReference>
<keyword evidence="6" id="KW-1185">Reference proteome</keyword>
<organism evidence="5 6">
    <name type="scientific">Mesotoga prima MesG1.Ag.4.2</name>
    <dbReference type="NCBI Taxonomy" id="660470"/>
    <lineage>
        <taxon>Bacteria</taxon>
        <taxon>Thermotogati</taxon>
        <taxon>Thermotogota</taxon>
        <taxon>Thermotogae</taxon>
        <taxon>Kosmotogales</taxon>
        <taxon>Kosmotogaceae</taxon>
        <taxon>Mesotoga</taxon>
    </lineage>
</organism>
<comment type="function">
    <text evidence="3">Catalyzes the phosphorylation of the 3'-hydroxyl group of dephosphocoenzyme A to form coenzyme A.</text>
</comment>
<comment type="similarity">
    <text evidence="3">Belongs to the CoaE family.</text>
</comment>
<keyword evidence="2 3" id="KW-0067">ATP-binding</keyword>
<dbReference type="STRING" id="660470.Theba_0469"/>
<keyword evidence="3" id="KW-0808">Transferase</keyword>
<dbReference type="PANTHER" id="PTHR10695:SF46">
    <property type="entry name" value="BIFUNCTIONAL COENZYME A SYNTHASE-RELATED"/>
    <property type="match status" value="1"/>
</dbReference>
<dbReference type="RefSeq" id="WP_014730308.1">
    <property type="nucleotide sequence ID" value="NC_017934.1"/>
</dbReference>
<comment type="subcellular location">
    <subcellularLocation>
        <location evidence="3">Cytoplasm</location>
    </subcellularLocation>
</comment>
<dbReference type="InterPro" id="IPR001977">
    <property type="entry name" value="Depp_CoAkinase"/>
</dbReference>
<dbReference type="Proteomes" id="UP000002881">
    <property type="component" value="Chromosome"/>
</dbReference>
<dbReference type="Gene3D" id="3.40.50.300">
    <property type="entry name" value="P-loop containing nucleotide triphosphate hydrolases"/>
    <property type="match status" value="1"/>
</dbReference>
<evidence type="ECO:0000313" key="5">
    <source>
        <dbReference type="EMBL" id="AFK06195.1"/>
    </source>
</evidence>